<comment type="caution">
    <text evidence="2">The sequence shown here is derived from an EMBL/GenBank/DDBJ whole genome shotgun (WGS) entry which is preliminary data.</text>
</comment>
<gene>
    <name evidence="2" type="ORF">GCM10009817_30790</name>
</gene>
<reference evidence="3" key="1">
    <citation type="journal article" date="2019" name="Int. J. Syst. Evol. Microbiol.">
        <title>The Global Catalogue of Microorganisms (GCM) 10K type strain sequencing project: providing services to taxonomists for standard genome sequencing and annotation.</title>
        <authorList>
            <consortium name="The Broad Institute Genomics Platform"/>
            <consortium name="The Broad Institute Genome Sequencing Center for Infectious Disease"/>
            <person name="Wu L."/>
            <person name="Ma J."/>
        </authorList>
    </citation>
    <scope>NUCLEOTIDE SEQUENCE [LARGE SCALE GENOMIC DNA]</scope>
    <source>
        <strain evidence="3">JCM 15628</strain>
    </source>
</reference>
<feature type="transmembrane region" description="Helical" evidence="1">
    <location>
        <begin position="120"/>
        <end position="140"/>
    </location>
</feature>
<keyword evidence="1" id="KW-0472">Membrane</keyword>
<dbReference type="EMBL" id="BAAAPU010000009">
    <property type="protein sequence ID" value="GAA1987125.1"/>
    <property type="molecule type" value="Genomic_DNA"/>
</dbReference>
<evidence type="ECO:0000256" key="1">
    <source>
        <dbReference type="SAM" id="Phobius"/>
    </source>
</evidence>
<sequence>MTVDVDMMKDLIPYVVPAVIAFFGVTLGPAFITTRRVRQDLAADTELLARLQPGSKEHTELAEAVQSRTLHLVSMIHYPAATRLDVLAWLGTVSCSAVATAWAIVSTQPALRPFTTLDSLTSGFPVGLGPVSVVSAWMGFQHPWSKRAVSRVRYVRAHLGLEEAMETYRSLRLAEKASFIVAMVLTIYTLAVVTVACLSMPDAVPAFVGVCAVMAVAIAGACFLATRHRFGLNKVLPSLLKADIAADEARAAEEAERAAVARRATVATAQRQPTWRRLSAAMVGMLLLDRRGG</sequence>
<evidence type="ECO:0000313" key="3">
    <source>
        <dbReference type="Proteomes" id="UP001500013"/>
    </source>
</evidence>
<feature type="transmembrane region" description="Helical" evidence="1">
    <location>
        <begin position="12"/>
        <end position="32"/>
    </location>
</feature>
<proteinExistence type="predicted"/>
<keyword evidence="3" id="KW-1185">Reference proteome</keyword>
<organism evidence="2 3">
    <name type="scientific">Terrabacter lapilli</name>
    <dbReference type="NCBI Taxonomy" id="436231"/>
    <lineage>
        <taxon>Bacteria</taxon>
        <taxon>Bacillati</taxon>
        <taxon>Actinomycetota</taxon>
        <taxon>Actinomycetes</taxon>
        <taxon>Micrococcales</taxon>
        <taxon>Intrasporangiaceae</taxon>
        <taxon>Terrabacter</taxon>
    </lineage>
</organism>
<feature type="transmembrane region" description="Helical" evidence="1">
    <location>
        <begin position="207"/>
        <end position="226"/>
    </location>
</feature>
<accession>A0ABP5DYT3</accession>
<evidence type="ECO:0000313" key="2">
    <source>
        <dbReference type="EMBL" id="GAA1987125.1"/>
    </source>
</evidence>
<protein>
    <submittedName>
        <fullName evidence="2">Uncharacterized protein</fullName>
    </submittedName>
</protein>
<dbReference type="RefSeq" id="WP_344064405.1">
    <property type="nucleotide sequence ID" value="NZ_BAAAPU010000009.1"/>
</dbReference>
<feature type="transmembrane region" description="Helical" evidence="1">
    <location>
        <begin position="86"/>
        <end position="105"/>
    </location>
</feature>
<name>A0ABP5DYT3_9MICO</name>
<keyword evidence="1" id="KW-0812">Transmembrane</keyword>
<feature type="transmembrane region" description="Helical" evidence="1">
    <location>
        <begin position="179"/>
        <end position="201"/>
    </location>
</feature>
<dbReference type="Proteomes" id="UP001500013">
    <property type="component" value="Unassembled WGS sequence"/>
</dbReference>
<keyword evidence="1" id="KW-1133">Transmembrane helix</keyword>